<dbReference type="EMBL" id="ADAQ01000010">
    <property type="protein sequence ID" value="EEY73263.1"/>
    <property type="molecule type" value="Genomic_DNA"/>
</dbReference>
<accession>D0I5U9</accession>
<protein>
    <submittedName>
        <fullName evidence="1">Uncharacterized protein</fullName>
    </submittedName>
</protein>
<evidence type="ECO:0000313" key="2">
    <source>
        <dbReference type="Proteomes" id="UP000003604"/>
    </source>
</evidence>
<evidence type="ECO:0000313" key="1">
    <source>
        <dbReference type="EMBL" id="EEY73263.1"/>
    </source>
</evidence>
<comment type="caution">
    <text evidence="1">The sequence shown here is derived from an EMBL/GenBank/DDBJ whole genome shotgun (WGS) entry which is preliminary data.</text>
</comment>
<proteinExistence type="predicted"/>
<gene>
    <name evidence="1" type="ORF">VHA_001116</name>
</gene>
<dbReference type="Proteomes" id="UP000003604">
    <property type="component" value="Unassembled WGS sequence"/>
</dbReference>
<dbReference type="AlphaFoldDB" id="D0I5U9"/>
<sequence length="37" mass="4432">MYHVIFVTQPFHIPRRNGKRSVCGYCVKKKEHKDNNT</sequence>
<organism evidence="1 2">
    <name type="scientific">Grimontia hollisae CIP 101886</name>
    <dbReference type="NCBI Taxonomy" id="675812"/>
    <lineage>
        <taxon>Bacteria</taxon>
        <taxon>Pseudomonadati</taxon>
        <taxon>Pseudomonadota</taxon>
        <taxon>Gammaproteobacteria</taxon>
        <taxon>Vibrionales</taxon>
        <taxon>Vibrionaceae</taxon>
        <taxon>Grimontia</taxon>
    </lineage>
</organism>
<name>D0I5U9_GRIHO</name>
<keyword evidence="2" id="KW-1185">Reference proteome</keyword>
<reference evidence="1 2" key="1">
    <citation type="submission" date="2009-10" db="EMBL/GenBank/DDBJ databases">
        <authorList>
            <consortium name="Los Alamos National Laboratory (LANL)"/>
            <consortium name="National Microbial Pathogen Data Resource (NMPDR)"/>
            <person name="Saunders E.H."/>
            <person name="Munk A.C."/>
            <person name="Tapia R."/>
            <person name="Green L."/>
            <person name="Rogers Y."/>
            <person name="Detter J.C."/>
            <person name="Bruce D."/>
            <person name="Brettin T.S."/>
            <person name="Colwell R.R."/>
            <person name="Huq A."/>
            <person name="Grim C.J."/>
            <person name="Hasan N.A."/>
            <person name="Bartels D."/>
            <person name="Vonstein V."/>
        </authorList>
    </citation>
    <scope>NUCLEOTIDE SEQUENCE [LARGE SCALE GENOMIC DNA]</scope>
    <source>
        <strain evidence="1 2">CIP 101886</strain>
    </source>
</reference>